<feature type="transmembrane region" description="Helical" evidence="1">
    <location>
        <begin position="12"/>
        <end position="30"/>
    </location>
</feature>
<feature type="transmembrane region" description="Helical" evidence="1">
    <location>
        <begin position="95"/>
        <end position="116"/>
    </location>
</feature>
<dbReference type="CDD" id="cd03392">
    <property type="entry name" value="PAP2_like_2"/>
    <property type="match status" value="1"/>
</dbReference>
<dbReference type="AlphaFoldDB" id="A0A4R5WKR1"/>
<dbReference type="PANTHER" id="PTHR14969:SF13">
    <property type="entry name" value="AT30094P"/>
    <property type="match status" value="1"/>
</dbReference>
<dbReference type="InterPro" id="IPR000326">
    <property type="entry name" value="PAP2/HPO"/>
</dbReference>
<proteinExistence type="predicted"/>
<keyword evidence="1" id="KW-0812">Transmembrane</keyword>
<feature type="transmembrane region" description="Helical" evidence="1">
    <location>
        <begin position="191"/>
        <end position="209"/>
    </location>
</feature>
<comment type="caution">
    <text evidence="3">The sequence shown here is derived from an EMBL/GenBank/DDBJ whole genome shotgun (WGS) entry which is preliminary data.</text>
</comment>
<keyword evidence="1" id="KW-0472">Membrane</keyword>
<dbReference type="EMBL" id="JAUFSA010000001">
    <property type="protein sequence ID" value="MDP7737394.1"/>
    <property type="molecule type" value="Genomic_DNA"/>
</dbReference>
<dbReference type="SUPFAM" id="SSF48317">
    <property type="entry name" value="Acid phosphatase/Vanadium-dependent haloperoxidase"/>
    <property type="match status" value="1"/>
</dbReference>
<dbReference type="Proteomes" id="UP001229081">
    <property type="component" value="Unassembled WGS sequence"/>
</dbReference>
<organism evidence="3 4">
    <name type="scientific">Mycobacterium paragordonae</name>
    <dbReference type="NCBI Taxonomy" id="1389713"/>
    <lineage>
        <taxon>Bacteria</taxon>
        <taxon>Bacillati</taxon>
        <taxon>Actinomycetota</taxon>
        <taxon>Actinomycetes</taxon>
        <taxon>Mycobacteriales</taxon>
        <taxon>Mycobacteriaceae</taxon>
        <taxon>Mycobacterium</taxon>
    </lineage>
</organism>
<feature type="transmembrane region" description="Helical" evidence="1">
    <location>
        <begin position="163"/>
        <end position="185"/>
    </location>
</feature>
<dbReference type="PANTHER" id="PTHR14969">
    <property type="entry name" value="SPHINGOSINE-1-PHOSPHATE PHOSPHOHYDROLASE"/>
    <property type="match status" value="1"/>
</dbReference>
<keyword evidence="1" id="KW-1133">Transmembrane helix</keyword>
<gene>
    <name evidence="3" type="ORF">QXL92_21855</name>
</gene>
<dbReference type="InterPro" id="IPR036938">
    <property type="entry name" value="PAP2/HPO_sf"/>
</dbReference>
<feature type="transmembrane region" description="Helical" evidence="1">
    <location>
        <begin position="62"/>
        <end position="88"/>
    </location>
</feature>
<reference evidence="3" key="1">
    <citation type="submission" date="2023-06" db="EMBL/GenBank/DDBJ databases">
        <title>Identification of two novel mycobacterium reveal diversities and complexities of Mycobacterium gordonae clade.</title>
        <authorList>
            <person name="Matsumoto Y."/>
            <person name="Nakamura S."/>
            <person name="Motooka D."/>
            <person name="Fukushima K."/>
        </authorList>
    </citation>
    <scope>NUCLEOTIDE SEQUENCE</scope>
    <source>
        <strain evidence="3">TY812</strain>
    </source>
</reference>
<sequence>MTSPRSVKRLSWSAWLVFVAVALYAALWVGHRQHWGWLHESDWALLNPAHDIGIKHTGWVRFWVIVSFVLGPIPLRLVTLAAMVFALVRRRVRMGLLLMLCGPLNGFVTLVAKNLAGRPRPTTALVYATETSFPSGHALEAMCSLLALLALGLPMMKSGPARAVAMVLAGLGVFIVGAARVALNVHHPSDVIAGWALGYVYFMLCLWGFRPGSQPRDPTGS</sequence>
<evidence type="ECO:0000313" key="3">
    <source>
        <dbReference type="EMBL" id="MDP7737394.1"/>
    </source>
</evidence>
<dbReference type="SMART" id="SM00014">
    <property type="entry name" value="acidPPc"/>
    <property type="match status" value="1"/>
</dbReference>
<feature type="domain" description="Phosphatidic acid phosphatase type 2/haloperoxidase" evidence="2">
    <location>
        <begin position="94"/>
        <end position="206"/>
    </location>
</feature>
<accession>A0A4R5WKR1</accession>
<dbReference type="Gene3D" id="1.20.144.10">
    <property type="entry name" value="Phosphatidic acid phosphatase type 2/haloperoxidase"/>
    <property type="match status" value="1"/>
</dbReference>
<protein>
    <submittedName>
        <fullName evidence="3">Phosphatase PAP2 family protein</fullName>
    </submittedName>
</protein>
<feature type="transmembrane region" description="Helical" evidence="1">
    <location>
        <begin position="136"/>
        <end position="156"/>
    </location>
</feature>
<evidence type="ECO:0000313" key="4">
    <source>
        <dbReference type="Proteomes" id="UP001229081"/>
    </source>
</evidence>
<dbReference type="Pfam" id="PF01569">
    <property type="entry name" value="PAP2"/>
    <property type="match status" value="1"/>
</dbReference>
<name>A0A4R5WKR1_9MYCO</name>
<evidence type="ECO:0000256" key="1">
    <source>
        <dbReference type="SAM" id="Phobius"/>
    </source>
</evidence>
<dbReference type="RefSeq" id="WP_133436242.1">
    <property type="nucleotide sequence ID" value="NZ_JAUFSA010000001.1"/>
</dbReference>
<evidence type="ECO:0000259" key="2">
    <source>
        <dbReference type="SMART" id="SM00014"/>
    </source>
</evidence>